<gene>
    <name evidence="1" type="ORF">GGR23_000637</name>
</gene>
<comment type="caution">
    <text evidence="1">The sequence shown here is derived from an EMBL/GenBank/DDBJ whole genome shotgun (WGS) entry which is preliminary data.</text>
</comment>
<evidence type="ECO:0000313" key="1">
    <source>
        <dbReference type="EMBL" id="MBB4063476.1"/>
    </source>
</evidence>
<dbReference type="EMBL" id="JACIEZ010000001">
    <property type="protein sequence ID" value="MBB4063476.1"/>
    <property type="molecule type" value="Genomic_DNA"/>
</dbReference>
<name>A0A7W6J2B7_9HYPH</name>
<keyword evidence="2" id="KW-1185">Reference proteome</keyword>
<reference evidence="1 2" key="1">
    <citation type="submission" date="2020-08" db="EMBL/GenBank/DDBJ databases">
        <title>Genomic Encyclopedia of Type Strains, Phase IV (KMG-IV): sequencing the most valuable type-strain genomes for metagenomic binning, comparative biology and taxonomic classification.</title>
        <authorList>
            <person name="Goeker M."/>
        </authorList>
    </citation>
    <scope>NUCLEOTIDE SEQUENCE [LARGE SCALE GENOMIC DNA]</scope>
    <source>
        <strain evidence="1 2">DSM 29853</strain>
    </source>
</reference>
<proteinExistence type="predicted"/>
<protein>
    <submittedName>
        <fullName evidence="1">Uncharacterized protein</fullName>
    </submittedName>
</protein>
<evidence type="ECO:0000313" key="2">
    <source>
        <dbReference type="Proteomes" id="UP000528286"/>
    </source>
</evidence>
<accession>A0A7W6J2B7</accession>
<organism evidence="1 2">
    <name type="scientific">Gellertiella hungarica</name>
    <dbReference type="NCBI Taxonomy" id="1572859"/>
    <lineage>
        <taxon>Bacteria</taxon>
        <taxon>Pseudomonadati</taxon>
        <taxon>Pseudomonadota</taxon>
        <taxon>Alphaproteobacteria</taxon>
        <taxon>Hyphomicrobiales</taxon>
        <taxon>Rhizobiaceae</taxon>
        <taxon>Gellertiella</taxon>
    </lineage>
</organism>
<sequence>MKNGKVPQDLLDKLPPAEAYEKAVFPTLDQQAAYKETITKGWDSVVGANVQ</sequence>
<dbReference type="AlphaFoldDB" id="A0A7W6J2B7"/>
<dbReference type="Proteomes" id="UP000528286">
    <property type="component" value="Unassembled WGS sequence"/>
</dbReference>